<keyword evidence="3" id="KW-1133">Transmembrane helix</keyword>
<proteinExistence type="predicted"/>
<evidence type="ECO:0000313" key="5">
    <source>
        <dbReference type="EMBL" id="NXA52507.1"/>
    </source>
</evidence>
<dbReference type="GO" id="GO:0016020">
    <property type="term" value="C:membrane"/>
    <property type="evidence" value="ECO:0007669"/>
    <property type="project" value="UniProtKB-SubCell"/>
</dbReference>
<organism evidence="5 6">
    <name type="scientific">Nothocercus julius</name>
    <dbReference type="NCBI Taxonomy" id="2585813"/>
    <lineage>
        <taxon>Eukaryota</taxon>
        <taxon>Metazoa</taxon>
        <taxon>Chordata</taxon>
        <taxon>Craniata</taxon>
        <taxon>Vertebrata</taxon>
        <taxon>Euteleostomi</taxon>
        <taxon>Archelosauria</taxon>
        <taxon>Archosauria</taxon>
        <taxon>Dinosauria</taxon>
        <taxon>Saurischia</taxon>
        <taxon>Theropoda</taxon>
        <taxon>Coelurosauria</taxon>
        <taxon>Aves</taxon>
        <taxon>Palaeognathae</taxon>
        <taxon>Tinamiformes</taxon>
        <taxon>Tinamidae</taxon>
        <taxon>Nothocercus</taxon>
    </lineage>
</organism>
<evidence type="ECO:0000256" key="3">
    <source>
        <dbReference type="ARBA" id="ARBA00022989"/>
    </source>
</evidence>
<comment type="subcellular location">
    <subcellularLocation>
        <location evidence="1">Membrane</location>
        <topology evidence="1">Multi-pass membrane protein</topology>
    </subcellularLocation>
</comment>
<keyword evidence="6" id="KW-1185">Reference proteome</keyword>
<reference evidence="5 6" key="1">
    <citation type="submission" date="2019-09" db="EMBL/GenBank/DDBJ databases">
        <title>Bird 10,000 Genomes (B10K) Project - Family phase.</title>
        <authorList>
            <person name="Zhang G."/>
        </authorList>
    </citation>
    <scope>NUCLEOTIDE SEQUENCE [LARGE SCALE GENOMIC DNA]</scope>
    <source>
        <strain evidence="5">B10K-MSB-01</strain>
    </source>
</reference>
<keyword evidence="2" id="KW-0812">Transmembrane</keyword>
<dbReference type="OrthoDB" id="3222at2759"/>
<keyword evidence="4" id="KW-0472">Membrane</keyword>
<dbReference type="InterPro" id="IPR023277">
    <property type="entry name" value="Aquaporin_8"/>
</dbReference>
<evidence type="ECO:0000256" key="4">
    <source>
        <dbReference type="ARBA" id="ARBA00023136"/>
    </source>
</evidence>
<dbReference type="Proteomes" id="UP000531559">
    <property type="component" value="Unassembled WGS sequence"/>
</dbReference>
<evidence type="ECO:0000256" key="2">
    <source>
        <dbReference type="ARBA" id="ARBA00022692"/>
    </source>
</evidence>
<feature type="non-terminal residue" evidence="5">
    <location>
        <position position="1"/>
    </location>
</feature>
<feature type="non-terminal residue" evidence="5">
    <location>
        <position position="73"/>
    </location>
</feature>
<evidence type="ECO:0000313" key="6">
    <source>
        <dbReference type="Proteomes" id="UP000531559"/>
    </source>
</evidence>
<dbReference type="AlphaFoldDB" id="A0A7K7WGV8"/>
<dbReference type="EMBL" id="VZSV01000138">
    <property type="protein sequence ID" value="NXA52507.1"/>
    <property type="molecule type" value="Genomic_DNA"/>
</dbReference>
<dbReference type="InterPro" id="IPR023271">
    <property type="entry name" value="Aquaporin-like"/>
</dbReference>
<dbReference type="SUPFAM" id="SSF81338">
    <property type="entry name" value="Aquaporin-like"/>
    <property type="match status" value="1"/>
</dbReference>
<sequence length="73" mass="7408">TKGLQMSEAPGRPRASWFERHAQPCAAELLGSALFIFIGCAAAVENAEGAGRLPPALAHGLALALNVAVLGGI</sequence>
<comment type="caution">
    <text evidence="5">The sequence shown here is derived from an EMBL/GenBank/DDBJ whole genome shotgun (WGS) entry which is preliminary data.</text>
</comment>
<evidence type="ECO:0000256" key="1">
    <source>
        <dbReference type="ARBA" id="ARBA00004141"/>
    </source>
</evidence>
<accession>A0A7K7WGV8</accession>
<protein>
    <submittedName>
        <fullName evidence="5">AQP8 protein</fullName>
    </submittedName>
</protein>
<dbReference type="Gene3D" id="1.20.1080.10">
    <property type="entry name" value="Glycerol uptake facilitator protein"/>
    <property type="match status" value="1"/>
</dbReference>
<gene>
    <name evidence="5" type="primary">Aqp8</name>
    <name evidence="5" type="ORF">NOTJUL_R04618</name>
</gene>
<name>A0A7K7WGV8_9AVES</name>
<dbReference type="PRINTS" id="PR02020">
    <property type="entry name" value="AQUAPORIN8"/>
</dbReference>